<reference evidence="9 10" key="1">
    <citation type="submission" date="2024-12" db="EMBL/GenBank/DDBJ databases">
        <title>The unique morphological basis and parallel evolutionary history of personate flowers in Penstemon.</title>
        <authorList>
            <person name="Depatie T.H."/>
            <person name="Wessinger C.A."/>
        </authorList>
    </citation>
    <scope>NUCLEOTIDE SEQUENCE [LARGE SCALE GENOMIC DNA]</scope>
    <source>
        <strain evidence="9">WTNN_2</strain>
        <tissue evidence="9">Leaf</tissue>
    </source>
</reference>
<name>A0ABD3UL45_9LAMI</name>
<dbReference type="PANTHER" id="PTHR43670">
    <property type="entry name" value="HEAT SHOCK PROTEIN 26"/>
    <property type="match status" value="1"/>
</dbReference>
<dbReference type="GO" id="GO:0006952">
    <property type="term" value="P:defense response"/>
    <property type="evidence" value="ECO:0007669"/>
    <property type="project" value="UniProtKB-KW"/>
</dbReference>
<keyword evidence="10" id="KW-1185">Reference proteome</keyword>
<dbReference type="EMBL" id="JBJXBP010000001">
    <property type="protein sequence ID" value="KAL3850232.1"/>
    <property type="molecule type" value="Genomic_DNA"/>
</dbReference>
<evidence type="ECO:0000256" key="1">
    <source>
        <dbReference type="ARBA" id="ARBA00004162"/>
    </source>
</evidence>
<dbReference type="SUPFAM" id="SSF49764">
    <property type="entry name" value="HSP20-like chaperones"/>
    <property type="match status" value="1"/>
</dbReference>
<comment type="similarity">
    <text evidence="4 5">Belongs to the small heat shock protein (HSP20) family.</text>
</comment>
<evidence type="ECO:0000256" key="5">
    <source>
        <dbReference type="RuleBase" id="RU003616"/>
    </source>
</evidence>
<dbReference type="InterPro" id="IPR008978">
    <property type="entry name" value="HSP20-like_chaperone"/>
</dbReference>
<keyword evidence="7" id="KW-0472">Membrane</keyword>
<feature type="transmembrane region" description="Helical" evidence="7">
    <location>
        <begin position="245"/>
        <end position="263"/>
    </location>
</feature>
<accession>A0ABD3UL45</accession>
<evidence type="ECO:0000313" key="9">
    <source>
        <dbReference type="EMBL" id="KAL3850232.1"/>
    </source>
</evidence>
<evidence type="ECO:0000256" key="4">
    <source>
        <dbReference type="PROSITE-ProRule" id="PRU00285"/>
    </source>
</evidence>
<dbReference type="PANTHER" id="PTHR43670:SF73">
    <property type="entry name" value="INACTIVE PROTEIN RESTRICTED TEV MOVEMENT 2-LIKE"/>
    <property type="match status" value="1"/>
</dbReference>
<evidence type="ECO:0000256" key="3">
    <source>
        <dbReference type="ARBA" id="ARBA00022821"/>
    </source>
</evidence>
<organism evidence="9 10">
    <name type="scientific">Penstemon smallii</name>
    <dbReference type="NCBI Taxonomy" id="265156"/>
    <lineage>
        <taxon>Eukaryota</taxon>
        <taxon>Viridiplantae</taxon>
        <taxon>Streptophyta</taxon>
        <taxon>Embryophyta</taxon>
        <taxon>Tracheophyta</taxon>
        <taxon>Spermatophyta</taxon>
        <taxon>Magnoliopsida</taxon>
        <taxon>eudicotyledons</taxon>
        <taxon>Gunneridae</taxon>
        <taxon>Pentapetalae</taxon>
        <taxon>asterids</taxon>
        <taxon>lamiids</taxon>
        <taxon>Lamiales</taxon>
        <taxon>Plantaginaceae</taxon>
        <taxon>Cheloneae</taxon>
        <taxon>Penstemon</taxon>
    </lineage>
</organism>
<gene>
    <name evidence="9" type="ORF">ACJIZ3_012114</name>
</gene>
<evidence type="ECO:0000256" key="7">
    <source>
        <dbReference type="SAM" id="Phobius"/>
    </source>
</evidence>
<evidence type="ECO:0000256" key="2">
    <source>
        <dbReference type="ARBA" id="ARBA00022475"/>
    </source>
</evidence>
<dbReference type="InterPro" id="IPR002068">
    <property type="entry name" value="A-crystallin/Hsp20_dom"/>
</dbReference>
<evidence type="ECO:0000313" key="10">
    <source>
        <dbReference type="Proteomes" id="UP001634393"/>
    </source>
</evidence>
<dbReference type="Gene3D" id="2.60.40.790">
    <property type="match status" value="1"/>
</dbReference>
<protein>
    <recommendedName>
        <fullName evidence="8">SHSP domain-containing protein</fullName>
    </recommendedName>
</protein>
<dbReference type="CDD" id="cd06464">
    <property type="entry name" value="ACD_sHsps-like"/>
    <property type="match status" value="1"/>
</dbReference>
<keyword evidence="7" id="KW-0812">Transmembrane</keyword>
<dbReference type="PROSITE" id="PS01031">
    <property type="entry name" value="SHSP"/>
    <property type="match status" value="1"/>
</dbReference>
<dbReference type="Pfam" id="PF00011">
    <property type="entry name" value="HSP20"/>
    <property type="match status" value="1"/>
</dbReference>
<feature type="compositionally biased region" description="Pro residues" evidence="6">
    <location>
        <begin position="110"/>
        <end position="130"/>
    </location>
</feature>
<keyword evidence="2" id="KW-1003">Cell membrane</keyword>
<keyword evidence="7" id="KW-1133">Transmembrane helix</keyword>
<sequence length="268" mass="30059">MDTKMGAAVSNTRIFEPRYDLIQEEECNTLLVYLPGFSKEQLRVQLDKAGFLKISGKRPLLDNKWSSFEKDFPVSSNCDTKMISAKFEGGILYVRQPKLIVEEVKEQSKLPPPSEIPHPQKPVNEPPPAPKKYQAQVNSQKAATNDGAKEFPEKSVQKEEPKNTKEKEKSNELEGAKNGERNSLQEKTGGKDDDLKSASKSSIDQRKNVLEATKQKVIEKFEGDKLNGASPAAKLKMARKTMNKVLVILLAFALGIYARDLIWRSDKP</sequence>
<dbReference type="Proteomes" id="UP001634393">
    <property type="component" value="Unassembled WGS sequence"/>
</dbReference>
<evidence type="ECO:0000256" key="6">
    <source>
        <dbReference type="SAM" id="MobiDB-lite"/>
    </source>
</evidence>
<feature type="region of interest" description="Disordered" evidence="6">
    <location>
        <begin position="105"/>
        <end position="207"/>
    </location>
</feature>
<feature type="domain" description="SHSP" evidence="8">
    <location>
        <begin position="10"/>
        <end position="113"/>
    </location>
</feature>
<feature type="compositionally biased region" description="Basic and acidic residues" evidence="6">
    <location>
        <begin position="147"/>
        <end position="207"/>
    </location>
</feature>
<comment type="subcellular location">
    <subcellularLocation>
        <location evidence="1">Cell membrane</location>
        <topology evidence="1">Single-pass membrane protein</topology>
    </subcellularLocation>
</comment>
<keyword evidence="3" id="KW-0611">Plant defense</keyword>
<comment type="caution">
    <text evidence="9">The sequence shown here is derived from an EMBL/GenBank/DDBJ whole genome shotgun (WGS) entry which is preliminary data.</text>
</comment>
<dbReference type="AlphaFoldDB" id="A0ABD3UL45"/>
<proteinExistence type="inferred from homology"/>
<dbReference type="GO" id="GO:0005886">
    <property type="term" value="C:plasma membrane"/>
    <property type="evidence" value="ECO:0007669"/>
    <property type="project" value="UniProtKB-SubCell"/>
</dbReference>
<evidence type="ECO:0000259" key="8">
    <source>
        <dbReference type="PROSITE" id="PS01031"/>
    </source>
</evidence>